<evidence type="ECO:0000256" key="6">
    <source>
        <dbReference type="ARBA" id="ARBA00022777"/>
    </source>
</evidence>
<evidence type="ECO:0000256" key="9">
    <source>
        <dbReference type="ARBA" id="ARBA00064003"/>
    </source>
</evidence>
<keyword evidence="6" id="KW-0418">Kinase</keyword>
<evidence type="ECO:0000256" key="11">
    <source>
        <dbReference type="PROSITE-ProRule" id="PRU00169"/>
    </source>
</evidence>
<dbReference type="CDD" id="cd00082">
    <property type="entry name" value="HisKA"/>
    <property type="match status" value="1"/>
</dbReference>
<dbReference type="GO" id="GO:0000155">
    <property type="term" value="F:phosphorelay sensor kinase activity"/>
    <property type="evidence" value="ECO:0007669"/>
    <property type="project" value="InterPro"/>
</dbReference>
<keyword evidence="12" id="KW-1133">Transmembrane helix</keyword>
<evidence type="ECO:0000259" key="13">
    <source>
        <dbReference type="PROSITE" id="PS50109"/>
    </source>
</evidence>
<dbReference type="GO" id="GO:0005524">
    <property type="term" value="F:ATP binding"/>
    <property type="evidence" value="ECO:0007669"/>
    <property type="project" value="UniProtKB-KW"/>
</dbReference>
<reference evidence="15" key="1">
    <citation type="journal article" date="2014" name="Int. J. Syst. Evol. Microbiol.">
        <title>Complete genome sequence of Corynebacterium casei LMG S-19264T (=DSM 44701T), isolated from a smear-ripened cheese.</title>
        <authorList>
            <consortium name="US DOE Joint Genome Institute (JGI-PGF)"/>
            <person name="Walter F."/>
            <person name="Albersmeier A."/>
            <person name="Kalinowski J."/>
            <person name="Ruckert C."/>
        </authorList>
    </citation>
    <scope>NUCLEOTIDE SEQUENCE</scope>
    <source>
        <strain evidence="15">CGMCC 1.7081</strain>
    </source>
</reference>
<dbReference type="PANTHER" id="PTHR45339:SF5">
    <property type="entry name" value="HISTIDINE KINASE"/>
    <property type="match status" value="1"/>
</dbReference>
<dbReference type="SMART" id="SM00448">
    <property type="entry name" value="REC"/>
    <property type="match status" value="2"/>
</dbReference>
<dbReference type="InterPro" id="IPR005467">
    <property type="entry name" value="His_kinase_dom"/>
</dbReference>
<dbReference type="InterPro" id="IPR036890">
    <property type="entry name" value="HATPase_C_sf"/>
</dbReference>
<dbReference type="InterPro" id="IPR004358">
    <property type="entry name" value="Sig_transdc_His_kin-like_C"/>
</dbReference>
<dbReference type="FunFam" id="3.30.565.10:FF:000010">
    <property type="entry name" value="Sensor histidine kinase RcsC"/>
    <property type="match status" value="1"/>
</dbReference>
<sequence>MFEGRLKIWIWSALVLAMVVFIAGRLIENARLSVTESTLSSTASSHAQSWYTHYILHEHVVAGLLDQRSGAPVHPRVQRDADAFGDVLAYRIYDRLGRLVLTSTRLPEEDKTPEPLSFPDGLGNKAVDAVLAGAPQITEINGAPGKASAPRYSRSVLPIVLDGEIAGAAEVFVNISDARTTISSAFRSFSIMLVTILTLASLIPISALTYTGWRMAIMNRDLTRARDAARHAEDVKSRFLANMSHEIRTPMNGIMGMAELLNETKLNDEQRSYASTILGSSSALLTIINDILDFSKIEAGKVNIMQAPFDLHNCVQDAADLLFPAGYSKGVELCVDFQKQLPAWVVGDESRLRQCLLNVAGNAVKFTEEGHVTIHVIELPGERFEISVSDTGIGIPEDKLDAIFRDFEQVDEDDTRSRAGTGLGLAITRRLLRLMGGDITVESTPGQGSCFRMVLPLSETEPPQHQEERVSALFFDPDTLRGKRAVVVDDLEVNRRILTARLNGFGMESVAFDSAHAALDAFRANRMPMPDILISDHHMPGMNGADLLHALRDLPQTRKLPFIILSSGDLEVLRQELTKDDVELCLNKPVRTDLLFRSLCHAILHDDPTARTSTTAPALHTPEPRLPLRVGVAEDNKTNQLIIQKMIGRRVDKITSWANGQEAIDGYLETRPDLILMDVSMPVRGGLSASEEIRALERAQGLPPAIIVALTAHAMPEDRARSEAAGMDGFLTKPVSKKDLINILEDTTRRLQRRHTADADDHPLRQTGAV</sequence>
<protein>
    <recommendedName>
        <fullName evidence="10">Sensory/regulatory protein RpfC</fullName>
        <ecNumber evidence="2">2.7.13.3</ecNumber>
    </recommendedName>
</protein>
<feature type="transmembrane region" description="Helical" evidence="12">
    <location>
        <begin position="189"/>
        <end position="213"/>
    </location>
</feature>
<feature type="domain" description="Response regulatory" evidence="14">
    <location>
        <begin position="629"/>
        <end position="748"/>
    </location>
</feature>
<gene>
    <name evidence="15" type="ORF">GCM10010961_36310</name>
</gene>
<dbReference type="InterPro" id="IPR003661">
    <property type="entry name" value="HisK_dim/P_dom"/>
</dbReference>
<evidence type="ECO:0000256" key="12">
    <source>
        <dbReference type="SAM" id="Phobius"/>
    </source>
</evidence>
<dbReference type="AlphaFoldDB" id="A0A8J3MGB8"/>
<evidence type="ECO:0000256" key="1">
    <source>
        <dbReference type="ARBA" id="ARBA00000085"/>
    </source>
</evidence>
<evidence type="ECO:0000256" key="10">
    <source>
        <dbReference type="ARBA" id="ARBA00068150"/>
    </source>
</evidence>
<evidence type="ECO:0000256" key="2">
    <source>
        <dbReference type="ARBA" id="ARBA00012438"/>
    </source>
</evidence>
<accession>A0A8J3MGB8</accession>
<dbReference type="EMBL" id="BNAP01000025">
    <property type="protein sequence ID" value="GHG99990.1"/>
    <property type="molecule type" value="Genomic_DNA"/>
</dbReference>
<feature type="domain" description="Histidine kinase" evidence="13">
    <location>
        <begin position="242"/>
        <end position="459"/>
    </location>
</feature>
<dbReference type="PRINTS" id="PR00344">
    <property type="entry name" value="BCTRLSENSOR"/>
</dbReference>
<dbReference type="PROSITE" id="PS50110">
    <property type="entry name" value="RESPONSE_REGULATORY"/>
    <property type="match status" value="2"/>
</dbReference>
<evidence type="ECO:0000256" key="5">
    <source>
        <dbReference type="ARBA" id="ARBA00022741"/>
    </source>
</evidence>
<keyword evidence="16" id="KW-1185">Reference proteome</keyword>
<keyword evidence="3 11" id="KW-0597">Phosphoprotein</keyword>
<feature type="domain" description="Response regulatory" evidence="14">
    <location>
        <begin position="484"/>
        <end position="603"/>
    </location>
</feature>
<comment type="caution">
    <text evidence="15">The sequence shown here is derived from an EMBL/GenBank/DDBJ whole genome shotgun (WGS) entry which is preliminary data.</text>
</comment>
<proteinExistence type="predicted"/>
<dbReference type="Pfam" id="PF00072">
    <property type="entry name" value="Response_reg"/>
    <property type="match status" value="2"/>
</dbReference>
<dbReference type="InterPro" id="IPR036097">
    <property type="entry name" value="HisK_dim/P_sf"/>
</dbReference>
<keyword evidence="5" id="KW-0547">Nucleotide-binding</keyword>
<keyword evidence="7" id="KW-0067">ATP-binding</keyword>
<feature type="transmembrane region" description="Helical" evidence="12">
    <location>
        <begin position="6"/>
        <end position="27"/>
    </location>
</feature>
<name>A0A8J3MGB8_9RHOB</name>
<dbReference type="InterPro" id="IPR001789">
    <property type="entry name" value="Sig_transdc_resp-reg_receiver"/>
</dbReference>
<dbReference type="CDD" id="cd16922">
    <property type="entry name" value="HATPase_EvgS-ArcB-TorS-like"/>
    <property type="match status" value="1"/>
</dbReference>
<feature type="modified residue" description="4-aspartylphosphate" evidence="11">
    <location>
        <position position="678"/>
    </location>
</feature>
<evidence type="ECO:0000256" key="8">
    <source>
        <dbReference type="ARBA" id="ARBA00023012"/>
    </source>
</evidence>
<dbReference type="PROSITE" id="PS50109">
    <property type="entry name" value="HIS_KIN"/>
    <property type="match status" value="1"/>
</dbReference>
<evidence type="ECO:0000259" key="14">
    <source>
        <dbReference type="PROSITE" id="PS50110"/>
    </source>
</evidence>
<dbReference type="RefSeq" id="WP_051312580.1">
    <property type="nucleotide sequence ID" value="NZ_BNAP01000025.1"/>
</dbReference>
<feature type="modified residue" description="4-aspartylphosphate" evidence="11">
    <location>
        <position position="536"/>
    </location>
</feature>
<dbReference type="Pfam" id="PF02518">
    <property type="entry name" value="HATPase_c"/>
    <property type="match status" value="1"/>
</dbReference>
<keyword evidence="8" id="KW-0902">Two-component regulatory system</keyword>
<evidence type="ECO:0000256" key="3">
    <source>
        <dbReference type="ARBA" id="ARBA00022553"/>
    </source>
</evidence>
<comment type="catalytic activity">
    <reaction evidence="1">
        <text>ATP + protein L-histidine = ADP + protein N-phospho-L-histidine.</text>
        <dbReference type="EC" id="2.7.13.3"/>
    </reaction>
</comment>
<comment type="subunit">
    <text evidence="9">At low DSF concentrations, interacts with RpfF.</text>
</comment>
<dbReference type="Gene3D" id="3.30.565.10">
    <property type="entry name" value="Histidine kinase-like ATPase, C-terminal domain"/>
    <property type="match status" value="1"/>
</dbReference>
<dbReference type="InterPro" id="IPR003594">
    <property type="entry name" value="HATPase_dom"/>
</dbReference>
<dbReference type="InterPro" id="IPR011006">
    <property type="entry name" value="CheY-like_superfamily"/>
</dbReference>
<evidence type="ECO:0000256" key="7">
    <source>
        <dbReference type="ARBA" id="ARBA00022840"/>
    </source>
</evidence>
<dbReference type="Pfam" id="PF00512">
    <property type="entry name" value="HisKA"/>
    <property type="match status" value="1"/>
</dbReference>
<dbReference type="Proteomes" id="UP000611500">
    <property type="component" value="Unassembled WGS sequence"/>
</dbReference>
<dbReference type="CDD" id="cd17546">
    <property type="entry name" value="REC_hyHK_CKI1_RcsC-like"/>
    <property type="match status" value="1"/>
</dbReference>
<dbReference type="SUPFAM" id="SSF52172">
    <property type="entry name" value="CheY-like"/>
    <property type="match status" value="2"/>
</dbReference>
<reference evidence="15" key="2">
    <citation type="submission" date="2020-09" db="EMBL/GenBank/DDBJ databases">
        <authorList>
            <person name="Sun Q."/>
            <person name="Zhou Y."/>
        </authorList>
    </citation>
    <scope>NUCLEOTIDE SEQUENCE</scope>
    <source>
        <strain evidence="15">CGMCC 1.7081</strain>
    </source>
</reference>
<dbReference type="SUPFAM" id="SSF47384">
    <property type="entry name" value="Homodimeric domain of signal transducing histidine kinase"/>
    <property type="match status" value="1"/>
</dbReference>
<keyword evidence="4" id="KW-0808">Transferase</keyword>
<organism evidence="15 16">
    <name type="scientific">Pseudodonghicola xiamenensis</name>
    <dbReference type="NCBI Taxonomy" id="337702"/>
    <lineage>
        <taxon>Bacteria</taxon>
        <taxon>Pseudomonadati</taxon>
        <taxon>Pseudomonadota</taxon>
        <taxon>Alphaproteobacteria</taxon>
        <taxon>Rhodobacterales</taxon>
        <taxon>Paracoccaceae</taxon>
        <taxon>Pseudodonghicola</taxon>
    </lineage>
</organism>
<dbReference type="PANTHER" id="PTHR45339">
    <property type="entry name" value="HYBRID SIGNAL TRANSDUCTION HISTIDINE KINASE J"/>
    <property type="match status" value="1"/>
</dbReference>
<dbReference type="SMART" id="SM00388">
    <property type="entry name" value="HisKA"/>
    <property type="match status" value="1"/>
</dbReference>
<dbReference type="SMART" id="SM00387">
    <property type="entry name" value="HATPase_c"/>
    <property type="match status" value="1"/>
</dbReference>
<dbReference type="SUPFAM" id="SSF55874">
    <property type="entry name" value="ATPase domain of HSP90 chaperone/DNA topoisomerase II/histidine kinase"/>
    <property type="match status" value="1"/>
</dbReference>
<dbReference type="Gene3D" id="3.40.50.2300">
    <property type="match status" value="2"/>
</dbReference>
<keyword evidence="12" id="KW-0472">Membrane</keyword>
<dbReference type="Gene3D" id="1.10.287.130">
    <property type="match status" value="1"/>
</dbReference>
<keyword evidence="12" id="KW-0812">Transmembrane</keyword>
<evidence type="ECO:0000313" key="15">
    <source>
        <dbReference type="EMBL" id="GHG99990.1"/>
    </source>
</evidence>
<dbReference type="FunFam" id="1.10.287.130:FF:000002">
    <property type="entry name" value="Two-component osmosensing histidine kinase"/>
    <property type="match status" value="1"/>
</dbReference>
<dbReference type="EC" id="2.7.13.3" evidence="2"/>
<evidence type="ECO:0000256" key="4">
    <source>
        <dbReference type="ARBA" id="ARBA00022679"/>
    </source>
</evidence>
<evidence type="ECO:0000313" key="16">
    <source>
        <dbReference type="Proteomes" id="UP000611500"/>
    </source>
</evidence>